<dbReference type="InterPro" id="IPR013714">
    <property type="entry name" value="Golgi_TVP15"/>
</dbReference>
<feature type="region of interest" description="Disordered" evidence="5">
    <location>
        <begin position="471"/>
        <end position="527"/>
    </location>
</feature>
<comment type="caution">
    <text evidence="7">The sequence shown here is derived from an EMBL/GenBank/DDBJ whole genome shotgun (WGS) entry which is preliminary data.</text>
</comment>
<evidence type="ECO:0000256" key="6">
    <source>
        <dbReference type="SAM" id="Phobius"/>
    </source>
</evidence>
<feature type="transmembrane region" description="Helical" evidence="6">
    <location>
        <begin position="100"/>
        <end position="121"/>
    </location>
</feature>
<feature type="compositionally biased region" description="Polar residues" evidence="5">
    <location>
        <begin position="220"/>
        <end position="230"/>
    </location>
</feature>
<feature type="transmembrane region" description="Helical" evidence="6">
    <location>
        <begin position="71"/>
        <end position="94"/>
    </location>
</feature>
<dbReference type="Pfam" id="PF08507">
    <property type="entry name" value="COPI_assoc"/>
    <property type="match status" value="1"/>
</dbReference>
<feature type="compositionally biased region" description="Polar residues" evidence="5">
    <location>
        <begin position="255"/>
        <end position="268"/>
    </location>
</feature>
<dbReference type="GO" id="GO:0016020">
    <property type="term" value="C:membrane"/>
    <property type="evidence" value="ECO:0007669"/>
    <property type="project" value="UniProtKB-SubCell"/>
</dbReference>
<keyword evidence="2 6" id="KW-0812">Transmembrane</keyword>
<feature type="transmembrane region" description="Helical" evidence="6">
    <location>
        <begin position="12"/>
        <end position="34"/>
    </location>
</feature>
<sequence length="650" mass="71425">MKILRLGRRGIVLSLFINSLNVVLYLIILIAASLNIAEASVNFIILNAFAASFACLLIISEIRLPQLTYEYFRFLCTYRGRGMTYMFFGCLIASRIPFNLYGGIIVVCMGMAFFMLSYVTLIPPLDGFILNCKKLDEWKEQKHFRVQLEAQRIFEQQLQQEQTLTRIIAAHHPNSHTSHAHMSTGSPKQARPSSMISSESTQFTSTGNGAGPSAGILTDMFSSPISPTERTGNHPLLAMLLPKHGSHEPQFPHHQLQSKLQGSASNLNGPPDVSSDRGSKEHSAIGRGRGRLIQERTLHDETPKSVASQQERSQSLQKDLKRPLRLDKSLPAIATSGQEDTHQFSLPGTFMLSPPPIRGSSATHSDPGSPLQYLNVGNDDPMDSTEPLASAIPGGKMEWHTESEDDDDGVLKSTLAYDEGQAQHEPLKSELLPLRVNNKPTPPHDPFRRASLSSKNPTRTLAVAQPMVANTSPASKVSSVQHQSLYHPPEPPQQSDSRVRHALQPKPERHSYHPLDHVARPSKGMADTLPLTATGRILSSMGGMAGCYSLGGALLPPLKTSSAAPEEFCYENVDLGCSDHQAYSTADMGHRRVQKSAAYISSSASPTHPQQQQQQQQQRQPMQYMPDIILTLPTPAETGSGPRREGYFAM</sequence>
<keyword evidence="3 6" id="KW-1133">Transmembrane helix</keyword>
<keyword evidence="4 6" id="KW-0472">Membrane</keyword>
<evidence type="ECO:0000313" key="7">
    <source>
        <dbReference type="EMBL" id="KAG9319851.1"/>
    </source>
</evidence>
<feature type="region of interest" description="Disordered" evidence="5">
    <location>
        <begin position="423"/>
        <end position="457"/>
    </location>
</feature>
<dbReference type="PANTHER" id="PTHR28128">
    <property type="entry name" value="GOLGI APPARATUS MEMBRANE PROTEIN TVP15"/>
    <property type="match status" value="1"/>
</dbReference>
<feature type="compositionally biased region" description="Basic and acidic residues" evidence="5">
    <location>
        <begin position="506"/>
        <end position="519"/>
    </location>
</feature>
<feature type="region of interest" description="Disordered" evidence="5">
    <location>
        <begin position="599"/>
        <end position="621"/>
    </location>
</feature>
<evidence type="ECO:0000256" key="2">
    <source>
        <dbReference type="ARBA" id="ARBA00022692"/>
    </source>
</evidence>
<evidence type="ECO:0000313" key="8">
    <source>
        <dbReference type="Proteomes" id="UP000717515"/>
    </source>
</evidence>
<accession>A0A9P8CVD4</accession>
<dbReference type="AlphaFoldDB" id="A0A9P8CVD4"/>
<feature type="compositionally biased region" description="Polar residues" evidence="5">
    <location>
        <begin position="599"/>
        <end position="609"/>
    </location>
</feature>
<feature type="compositionally biased region" description="Polar residues" evidence="5">
    <location>
        <begin position="471"/>
        <end position="484"/>
    </location>
</feature>
<feature type="compositionally biased region" description="Polar residues" evidence="5">
    <location>
        <begin position="175"/>
        <end position="207"/>
    </location>
</feature>
<feature type="transmembrane region" description="Helical" evidence="6">
    <location>
        <begin position="40"/>
        <end position="59"/>
    </location>
</feature>
<organism evidence="7 8">
    <name type="scientific">Mortierella alpina</name>
    <name type="common">Oleaginous fungus</name>
    <name type="synonym">Mortierella renispora</name>
    <dbReference type="NCBI Taxonomy" id="64518"/>
    <lineage>
        <taxon>Eukaryota</taxon>
        <taxon>Fungi</taxon>
        <taxon>Fungi incertae sedis</taxon>
        <taxon>Mucoromycota</taxon>
        <taxon>Mortierellomycotina</taxon>
        <taxon>Mortierellomycetes</taxon>
        <taxon>Mortierellales</taxon>
        <taxon>Mortierellaceae</taxon>
        <taxon>Mortierella</taxon>
    </lineage>
</organism>
<name>A0A9P8CVD4_MORAP</name>
<protein>
    <submittedName>
        <fullName evidence="7">Uncharacterized protein</fullName>
    </submittedName>
</protein>
<gene>
    <name evidence="7" type="ORF">KVV02_007891</name>
</gene>
<feature type="region of interest" description="Disordered" evidence="5">
    <location>
        <begin position="175"/>
        <end position="324"/>
    </location>
</feature>
<comment type="subcellular location">
    <subcellularLocation>
        <location evidence="1">Membrane</location>
        <topology evidence="1">Multi-pass membrane protein</topology>
    </subcellularLocation>
</comment>
<feature type="compositionally biased region" description="Basic and acidic residues" evidence="5">
    <location>
        <begin position="292"/>
        <end position="303"/>
    </location>
</feature>
<reference evidence="7" key="1">
    <citation type="submission" date="2021-07" db="EMBL/GenBank/DDBJ databases">
        <title>Draft genome of Mortierella alpina, strain LL118, isolated from an aspen leaf litter sample.</title>
        <authorList>
            <person name="Yang S."/>
            <person name="Vinatzer B.A."/>
        </authorList>
    </citation>
    <scope>NUCLEOTIDE SEQUENCE</scope>
    <source>
        <strain evidence="7">LL118</strain>
    </source>
</reference>
<dbReference type="EMBL" id="JAIFTL010000365">
    <property type="protein sequence ID" value="KAG9319851.1"/>
    <property type="molecule type" value="Genomic_DNA"/>
</dbReference>
<feature type="compositionally biased region" description="Low complexity" evidence="5">
    <location>
        <begin position="610"/>
        <end position="620"/>
    </location>
</feature>
<proteinExistence type="predicted"/>
<evidence type="ECO:0000256" key="4">
    <source>
        <dbReference type="ARBA" id="ARBA00023136"/>
    </source>
</evidence>
<evidence type="ECO:0000256" key="1">
    <source>
        <dbReference type="ARBA" id="ARBA00004141"/>
    </source>
</evidence>
<evidence type="ECO:0000256" key="5">
    <source>
        <dbReference type="SAM" id="MobiDB-lite"/>
    </source>
</evidence>
<feature type="compositionally biased region" description="Polar residues" evidence="5">
    <location>
        <begin position="305"/>
        <end position="317"/>
    </location>
</feature>
<dbReference type="Proteomes" id="UP000717515">
    <property type="component" value="Unassembled WGS sequence"/>
</dbReference>
<feature type="region of interest" description="Disordered" evidence="5">
    <location>
        <begin position="355"/>
        <end position="383"/>
    </location>
</feature>
<dbReference type="PANTHER" id="PTHR28128:SF1">
    <property type="entry name" value="GOLGI APPARATUS MEMBRANE PROTEIN TVP15"/>
    <property type="match status" value="1"/>
</dbReference>
<feature type="compositionally biased region" description="Basic and acidic residues" evidence="5">
    <location>
        <begin position="274"/>
        <end position="284"/>
    </location>
</feature>
<evidence type="ECO:0000256" key="3">
    <source>
        <dbReference type="ARBA" id="ARBA00022989"/>
    </source>
</evidence>